<evidence type="ECO:0000256" key="3">
    <source>
        <dbReference type="SAM" id="SignalP"/>
    </source>
</evidence>
<dbReference type="GO" id="GO:0005576">
    <property type="term" value="C:extracellular region"/>
    <property type="evidence" value="ECO:0007669"/>
    <property type="project" value="UniProtKB-SubCell"/>
</dbReference>
<keyword evidence="5" id="KW-1185">Reference proteome</keyword>
<dbReference type="InterPro" id="IPR035940">
    <property type="entry name" value="CAP_sf"/>
</dbReference>
<dbReference type="RefSeq" id="XP_033164038.1">
    <property type="nucleotide sequence ID" value="XM_033308147.1"/>
</dbReference>
<name>A0A6P8K5F4_DROMA</name>
<evidence type="ECO:0000313" key="6">
    <source>
        <dbReference type="RefSeq" id="XP_033164038.1"/>
    </source>
</evidence>
<gene>
    <name evidence="6" type="primary">LOC117143429</name>
</gene>
<proteinExistence type="predicted"/>
<comment type="subcellular location">
    <subcellularLocation>
        <location evidence="1">Secreted</location>
    </subcellularLocation>
</comment>
<dbReference type="Proteomes" id="UP000515162">
    <property type="component" value="Chromosome 2L"/>
</dbReference>
<dbReference type="Pfam" id="PF00188">
    <property type="entry name" value="CAP"/>
    <property type="match status" value="1"/>
</dbReference>
<dbReference type="InterPro" id="IPR014044">
    <property type="entry name" value="CAP_dom"/>
</dbReference>
<accession>A0A6P8K5F4</accession>
<evidence type="ECO:0000259" key="4">
    <source>
        <dbReference type="Pfam" id="PF00188"/>
    </source>
</evidence>
<dbReference type="SUPFAM" id="SSF55797">
    <property type="entry name" value="PR-1-like"/>
    <property type="match status" value="1"/>
</dbReference>
<dbReference type="GeneID" id="117143429"/>
<sequence>MIQCIWLLFATFYIPDTGASDKWCKADLCRGQHVLCDDNGNFDSTCPKQATAMLKMSWDMIALIVDKHNEYRNKFAGGMDENPKAARMTTIEWDPELAKVADGLVRRCEPIRDQCAITPTYNHAEVSYSLEKYFCMTSKKEALRKQLDHWFDPNRKDEVQKLFFSWTKNQQC</sequence>
<feature type="chain" id="PRO_5028319707" evidence="3">
    <location>
        <begin position="20"/>
        <end position="172"/>
    </location>
</feature>
<keyword evidence="3" id="KW-0732">Signal</keyword>
<keyword evidence="2" id="KW-0964">Secreted</keyword>
<evidence type="ECO:0000256" key="2">
    <source>
        <dbReference type="ARBA" id="ARBA00022525"/>
    </source>
</evidence>
<evidence type="ECO:0000313" key="5">
    <source>
        <dbReference type="Proteomes" id="UP000515162"/>
    </source>
</evidence>
<dbReference type="AlphaFoldDB" id="A0A6P8K5F4"/>
<organism evidence="5 6">
    <name type="scientific">Drosophila mauritiana</name>
    <name type="common">Fruit fly</name>
    <dbReference type="NCBI Taxonomy" id="7226"/>
    <lineage>
        <taxon>Eukaryota</taxon>
        <taxon>Metazoa</taxon>
        <taxon>Ecdysozoa</taxon>
        <taxon>Arthropoda</taxon>
        <taxon>Hexapoda</taxon>
        <taxon>Insecta</taxon>
        <taxon>Pterygota</taxon>
        <taxon>Neoptera</taxon>
        <taxon>Endopterygota</taxon>
        <taxon>Diptera</taxon>
        <taxon>Brachycera</taxon>
        <taxon>Muscomorpha</taxon>
        <taxon>Ephydroidea</taxon>
        <taxon>Drosophilidae</taxon>
        <taxon>Drosophila</taxon>
        <taxon>Sophophora</taxon>
    </lineage>
</organism>
<feature type="domain" description="SCP" evidence="4">
    <location>
        <begin position="65"/>
        <end position="154"/>
    </location>
</feature>
<reference evidence="6" key="1">
    <citation type="submission" date="2025-08" db="UniProtKB">
        <authorList>
            <consortium name="RefSeq"/>
        </authorList>
    </citation>
    <scope>IDENTIFICATION</scope>
    <source>
        <strain evidence="6">Mau12</strain>
        <tissue evidence="6">Whole Body</tissue>
    </source>
</reference>
<evidence type="ECO:0000256" key="1">
    <source>
        <dbReference type="ARBA" id="ARBA00004613"/>
    </source>
</evidence>
<protein>
    <submittedName>
        <fullName evidence="6">Antigen 5 like allergen Cul n 1 isoform X2</fullName>
    </submittedName>
</protein>
<feature type="signal peptide" evidence="3">
    <location>
        <begin position="1"/>
        <end position="19"/>
    </location>
</feature>
<dbReference type="Gene3D" id="3.40.33.10">
    <property type="entry name" value="CAP"/>
    <property type="match status" value="1"/>
</dbReference>
<dbReference type="CDD" id="cd05380">
    <property type="entry name" value="CAP_euk"/>
    <property type="match status" value="1"/>
</dbReference>